<dbReference type="RefSeq" id="WP_094449474.1">
    <property type="nucleotide sequence ID" value="NZ_NMVI01000003.1"/>
</dbReference>
<evidence type="ECO:0000313" key="1">
    <source>
        <dbReference type="EMBL" id="OYN90707.1"/>
    </source>
</evidence>
<comment type="caution">
    <text evidence="1">The sequence shown here is derived from an EMBL/GenBank/DDBJ whole genome shotgun (WGS) entry which is preliminary data.</text>
</comment>
<evidence type="ECO:0000313" key="2">
    <source>
        <dbReference type="Proteomes" id="UP000216533"/>
    </source>
</evidence>
<name>A0A255EGP7_9ACTN</name>
<dbReference type="AlphaFoldDB" id="A0A255EGP7"/>
<reference evidence="1 2" key="1">
    <citation type="submission" date="2017-07" db="EMBL/GenBank/DDBJ databases">
        <title>Draft whole genome sequences of clinical Proprionibacteriaceae strains.</title>
        <authorList>
            <person name="Bernier A.-M."/>
            <person name="Bernard K."/>
            <person name="Domingo M.-C."/>
        </authorList>
    </citation>
    <scope>NUCLEOTIDE SEQUENCE [LARGE SCALE GENOMIC DNA]</scope>
    <source>
        <strain evidence="1 2">NML 160184</strain>
    </source>
</reference>
<protein>
    <submittedName>
        <fullName evidence="1">Uncharacterized protein</fullName>
    </submittedName>
</protein>
<sequence length="79" mass="8656">MLKPHGSYGPQDPRSIYKPWASALEGRDGHLGGTAFPYQALPEGLTPYYLEFWEFGGLNFGGGSAQLDLESEVFDWACG</sequence>
<proteinExistence type="predicted"/>
<dbReference type="EMBL" id="NMVI01000003">
    <property type="protein sequence ID" value="OYN90707.1"/>
    <property type="molecule type" value="Genomic_DNA"/>
</dbReference>
<dbReference type="Proteomes" id="UP000216533">
    <property type="component" value="Unassembled WGS sequence"/>
</dbReference>
<accession>A0A255EGP7</accession>
<gene>
    <name evidence="1" type="ORF">CGZ92_00735</name>
</gene>
<organism evidence="1 2">
    <name type="scientific">Parenemella sanctibonifatiensis</name>
    <dbReference type="NCBI Taxonomy" id="2016505"/>
    <lineage>
        <taxon>Bacteria</taxon>
        <taxon>Bacillati</taxon>
        <taxon>Actinomycetota</taxon>
        <taxon>Actinomycetes</taxon>
        <taxon>Propionibacteriales</taxon>
        <taxon>Propionibacteriaceae</taxon>
        <taxon>Parenemella</taxon>
    </lineage>
</organism>